<accession>A0A1M6F0D1</accession>
<dbReference type="InterPro" id="IPR023118">
    <property type="entry name" value="YqaI_dom_sf"/>
</dbReference>
<dbReference type="RefSeq" id="WP_073005594.1">
    <property type="nucleotide sequence ID" value="NZ_FQZO01000002.1"/>
</dbReference>
<dbReference type="EMBL" id="FQZO01000002">
    <property type="protein sequence ID" value="SHI91143.1"/>
    <property type="molecule type" value="Genomic_DNA"/>
</dbReference>
<evidence type="ECO:0000313" key="1">
    <source>
        <dbReference type="EMBL" id="SHI91143.1"/>
    </source>
</evidence>
<protein>
    <submittedName>
        <fullName evidence="1">Uncharacterized protein</fullName>
    </submittedName>
</protein>
<evidence type="ECO:0000313" key="2">
    <source>
        <dbReference type="Proteomes" id="UP000184080"/>
    </source>
</evidence>
<dbReference type="STRING" id="1121298.SAMN05444401_1761"/>
<reference evidence="1 2" key="1">
    <citation type="submission" date="2016-11" db="EMBL/GenBank/DDBJ databases">
        <authorList>
            <person name="Jaros S."/>
            <person name="Januszkiewicz K."/>
            <person name="Wedrychowicz H."/>
        </authorList>
    </citation>
    <scope>NUCLEOTIDE SEQUENCE [LARGE SCALE GENOMIC DNA]</scope>
    <source>
        <strain evidence="1 2">DSM 21864</strain>
    </source>
</reference>
<sequence>MLPDSMYDYRPEQPQSIEVDRCLQCGNGIFTGEEYYNFNGEVVCEECLDEYIRHFKKEGE</sequence>
<gene>
    <name evidence="1" type="ORF">SAMN05444401_1761</name>
</gene>
<dbReference type="AlphaFoldDB" id="A0A1M6F0D1"/>
<dbReference type="OrthoDB" id="1929938at2"/>
<organism evidence="1 2">
    <name type="scientific">Clostridium amylolyticum</name>
    <dbReference type="NCBI Taxonomy" id="1121298"/>
    <lineage>
        <taxon>Bacteria</taxon>
        <taxon>Bacillati</taxon>
        <taxon>Bacillota</taxon>
        <taxon>Clostridia</taxon>
        <taxon>Eubacteriales</taxon>
        <taxon>Clostridiaceae</taxon>
        <taxon>Clostridium</taxon>
    </lineage>
</organism>
<keyword evidence="2" id="KW-1185">Reference proteome</keyword>
<name>A0A1M6F0D1_9CLOT</name>
<dbReference type="Proteomes" id="UP000184080">
    <property type="component" value="Unassembled WGS sequence"/>
</dbReference>
<dbReference type="SUPFAM" id="SSF160713">
    <property type="entry name" value="YqaI-like"/>
    <property type="match status" value="1"/>
</dbReference>
<proteinExistence type="predicted"/>